<dbReference type="eggNOG" id="COG0438">
    <property type="taxonomic scope" value="Bacteria"/>
</dbReference>
<gene>
    <name evidence="2" type="ordered locus">DvMF_2384</name>
</gene>
<proteinExistence type="predicted"/>
<dbReference type="CAZy" id="GT4">
    <property type="family name" value="Glycosyltransferase Family 4"/>
</dbReference>
<dbReference type="PANTHER" id="PTHR12526">
    <property type="entry name" value="GLYCOSYLTRANSFERASE"/>
    <property type="match status" value="1"/>
</dbReference>
<sequence length="374" mass="39473">MTTDTTMHIILLDLGREMRGGQLQVFYLARALHHSDGFTVVVACPAGAPLAREAMAAGIPVLPLPGRRSWSPRALLALWREARGHARVVLHTHDARAASLGALCKGTWGAKVPLVHTRRVSYPLGRGLSRRKYLAADAVAAVSAETGGVLAAAGLDPARITVIHSGIDPTRYYPRRQRGDGRFVFGMVGALTPQKGHTVLIEALAALQACEAGGAEGNADCGTTGALMPAWEVRVVGEGPLFGTLLDRADELGVSPRMAFLGRQDSRRMLPDCDALLVPSVHGEGSSGVIKEGWVTGLPVICSGLASNLELVRDGENGLVVPPGDAEALACAMRRLATDAALRERLAAGGTASVAHYTDARMAESYMALYRRLG</sequence>
<keyword evidence="2" id="KW-0808">Transferase</keyword>
<dbReference type="EMBL" id="CP001197">
    <property type="protein sequence ID" value="ACL09325.1"/>
    <property type="molecule type" value="Genomic_DNA"/>
</dbReference>
<dbReference type="Gene3D" id="3.40.50.2000">
    <property type="entry name" value="Glycogen Phosphorylase B"/>
    <property type="match status" value="2"/>
</dbReference>
<dbReference type="STRING" id="883.DvMF_2384"/>
<name>B8DIM7_NITV9</name>
<accession>B8DIM7</accession>
<dbReference type="GO" id="GO:0016757">
    <property type="term" value="F:glycosyltransferase activity"/>
    <property type="evidence" value="ECO:0007669"/>
    <property type="project" value="UniProtKB-ARBA"/>
</dbReference>
<dbReference type="PANTHER" id="PTHR12526:SF635">
    <property type="entry name" value="GLYCOSYL TRANSFERASE GROUP 1"/>
    <property type="match status" value="1"/>
</dbReference>
<dbReference type="HOGENOM" id="CLU_009583_0_4_7"/>
<evidence type="ECO:0000259" key="1">
    <source>
        <dbReference type="Pfam" id="PF13439"/>
    </source>
</evidence>
<protein>
    <submittedName>
        <fullName evidence="2">Glycosyl transferase group 1</fullName>
    </submittedName>
</protein>
<dbReference type="AlphaFoldDB" id="B8DIM7"/>
<dbReference type="CDD" id="cd03801">
    <property type="entry name" value="GT4_PimA-like"/>
    <property type="match status" value="1"/>
</dbReference>
<feature type="domain" description="Glycosyltransferase subfamily 4-like N-terminal" evidence="1">
    <location>
        <begin position="20"/>
        <end position="171"/>
    </location>
</feature>
<dbReference type="KEGG" id="dvm:DvMF_2384"/>
<reference evidence="2" key="1">
    <citation type="submission" date="2008-10" db="EMBL/GenBank/DDBJ databases">
        <title>Complete sequence of Desulfovibrio vulgaris str. 'Miyazaki F'.</title>
        <authorList>
            <person name="Lucas S."/>
            <person name="Copeland A."/>
            <person name="Lapidus A."/>
            <person name="Glavina del Rio T."/>
            <person name="Dalin E."/>
            <person name="Tice H."/>
            <person name="Bruce D."/>
            <person name="Goodwin L."/>
            <person name="Pitluck S."/>
            <person name="Sims D."/>
            <person name="Brettin T."/>
            <person name="Detter J.C."/>
            <person name="Han C."/>
            <person name="Larimer F."/>
            <person name="Land M."/>
            <person name="Hauser L."/>
            <person name="Kyrpides N."/>
            <person name="Mikhailova N."/>
            <person name="Hazen T.C."/>
            <person name="Richardson P."/>
        </authorList>
    </citation>
    <scope>NUCLEOTIDE SEQUENCE</scope>
    <source>
        <strain evidence="2">Miyazaki F</strain>
    </source>
</reference>
<evidence type="ECO:0000313" key="2">
    <source>
        <dbReference type="EMBL" id="ACL09325.1"/>
    </source>
</evidence>
<organism evidence="2">
    <name type="scientific">Nitratidesulfovibrio vulgaris (strain DSM 19637 / Miyazaki F)</name>
    <name type="common">Desulfovibrio vulgaris</name>
    <dbReference type="NCBI Taxonomy" id="883"/>
    <lineage>
        <taxon>Bacteria</taxon>
        <taxon>Pseudomonadati</taxon>
        <taxon>Thermodesulfobacteriota</taxon>
        <taxon>Desulfovibrionia</taxon>
        <taxon>Desulfovibrionales</taxon>
        <taxon>Desulfovibrionaceae</taxon>
        <taxon>Nitratidesulfovibrio</taxon>
    </lineage>
</organism>
<dbReference type="InterPro" id="IPR028098">
    <property type="entry name" value="Glyco_trans_4-like_N"/>
</dbReference>
<dbReference type="Pfam" id="PF13439">
    <property type="entry name" value="Glyco_transf_4"/>
    <property type="match status" value="1"/>
</dbReference>
<dbReference type="Pfam" id="PF13692">
    <property type="entry name" value="Glyco_trans_1_4"/>
    <property type="match status" value="1"/>
</dbReference>
<dbReference type="SUPFAM" id="SSF53756">
    <property type="entry name" value="UDP-Glycosyltransferase/glycogen phosphorylase"/>
    <property type="match status" value="1"/>
</dbReference>